<evidence type="ECO:0000313" key="2">
    <source>
        <dbReference type="EMBL" id="KAG2546046.1"/>
    </source>
</evidence>
<feature type="compositionally biased region" description="Basic and acidic residues" evidence="1">
    <location>
        <begin position="24"/>
        <end position="37"/>
    </location>
</feature>
<dbReference type="EMBL" id="CM029053">
    <property type="protein sequence ID" value="KAG2546046.1"/>
    <property type="molecule type" value="Genomic_DNA"/>
</dbReference>
<keyword evidence="3" id="KW-1185">Reference proteome</keyword>
<sequence>MIGINQYAAASANSQTKQRKQLRKRSENNRSGSDSRRKPNKTARSFPFFSLVSSVCSVSVCLKTRFLWVPKPSSRVARIPLRVADQIVQKLGGNKRRKTNTLVAKRKNPANVQPALPDPEQSSSSPENVHDGQRRHASRSPTSQPSRGTIDPFNLLFQKSV</sequence>
<organism evidence="2 3">
    <name type="scientific">Panicum virgatum</name>
    <name type="common">Blackwell switchgrass</name>
    <dbReference type="NCBI Taxonomy" id="38727"/>
    <lineage>
        <taxon>Eukaryota</taxon>
        <taxon>Viridiplantae</taxon>
        <taxon>Streptophyta</taxon>
        <taxon>Embryophyta</taxon>
        <taxon>Tracheophyta</taxon>
        <taxon>Spermatophyta</taxon>
        <taxon>Magnoliopsida</taxon>
        <taxon>Liliopsida</taxon>
        <taxon>Poales</taxon>
        <taxon>Poaceae</taxon>
        <taxon>PACMAD clade</taxon>
        <taxon>Panicoideae</taxon>
        <taxon>Panicodae</taxon>
        <taxon>Paniceae</taxon>
        <taxon>Panicinae</taxon>
        <taxon>Panicum</taxon>
        <taxon>Panicum sect. Hiantes</taxon>
    </lineage>
</organism>
<feature type="region of interest" description="Disordered" evidence="1">
    <location>
        <begin position="1"/>
        <end position="42"/>
    </location>
</feature>
<feature type="compositionally biased region" description="Basic residues" evidence="1">
    <location>
        <begin position="93"/>
        <end position="108"/>
    </location>
</feature>
<evidence type="ECO:0000256" key="1">
    <source>
        <dbReference type="SAM" id="MobiDB-lite"/>
    </source>
</evidence>
<comment type="caution">
    <text evidence="2">The sequence shown here is derived from an EMBL/GenBank/DDBJ whole genome shotgun (WGS) entry which is preliminary data.</text>
</comment>
<feature type="region of interest" description="Disordered" evidence="1">
    <location>
        <begin position="89"/>
        <end position="161"/>
    </location>
</feature>
<dbReference type="Proteomes" id="UP000823388">
    <property type="component" value="Chromosome 9K"/>
</dbReference>
<name>A0A8T0NG89_PANVG</name>
<protein>
    <submittedName>
        <fullName evidence="2">Uncharacterized protein</fullName>
    </submittedName>
</protein>
<dbReference type="AlphaFoldDB" id="A0A8T0NG89"/>
<evidence type="ECO:0000313" key="3">
    <source>
        <dbReference type="Proteomes" id="UP000823388"/>
    </source>
</evidence>
<gene>
    <name evidence="2" type="ORF">PVAP13_9KG026671</name>
</gene>
<proteinExistence type="predicted"/>
<reference evidence="2" key="1">
    <citation type="submission" date="2020-05" db="EMBL/GenBank/DDBJ databases">
        <title>WGS assembly of Panicum virgatum.</title>
        <authorList>
            <person name="Lovell J.T."/>
            <person name="Jenkins J."/>
            <person name="Shu S."/>
            <person name="Juenger T.E."/>
            <person name="Schmutz J."/>
        </authorList>
    </citation>
    <scope>NUCLEOTIDE SEQUENCE</scope>
    <source>
        <strain evidence="2">AP13</strain>
    </source>
</reference>
<accession>A0A8T0NG89</accession>